<evidence type="ECO:0000256" key="5">
    <source>
        <dbReference type="ARBA" id="ARBA00023136"/>
    </source>
</evidence>
<keyword evidence="10" id="KW-0915">Sodium</keyword>
<evidence type="ECO:0000313" key="11">
    <source>
        <dbReference type="EMBL" id="RKR76343.1"/>
    </source>
</evidence>
<keyword evidence="5 10" id="KW-0472">Membrane</keyword>
<keyword evidence="10" id="KW-0406">Ion transport</keyword>
<comment type="caution">
    <text evidence="11">The sequence shown here is derived from an EMBL/GenBank/DDBJ whole genome shotgun (WGS) entry which is preliminary data.</text>
</comment>
<feature type="binding site" evidence="10">
    <location>
        <position position="85"/>
    </location>
    <ligand>
        <name>Na(+)</name>
        <dbReference type="ChEBI" id="CHEBI:29101"/>
        <note>structural</note>
    </ligand>
</feature>
<dbReference type="GO" id="GO:0005886">
    <property type="term" value="C:plasma membrane"/>
    <property type="evidence" value="ECO:0007669"/>
    <property type="project" value="UniProtKB-SubCell"/>
</dbReference>
<comment type="catalytic activity">
    <reaction evidence="8">
        <text>fluoride(in) = fluoride(out)</text>
        <dbReference type="Rhea" id="RHEA:76159"/>
        <dbReference type="ChEBI" id="CHEBI:17051"/>
    </reaction>
    <physiologicalReaction direction="left-to-right" evidence="8">
        <dbReference type="Rhea" id="RHEA:76160"/>
    </physiologicalReaction>
</comment>
<evidence type="ECO:0000256" key="1">
    <source>
        <dbReference type="ARBA" id="ARBA00004651"/>
    </source>
</evidence>
<dbReference type="GO" id="GO:0140114">
    <property type="term" value="P:cellular detoxification of fluoride"/>
    <property type="evidence" value="ECO:0007669"/>
    <property type="project" value="UniProtKB-UniRule"/>
</dbReference>
<gene>
    <name evidence="10" type="primary">fluC</name>
    <name evidence="10" type="synonym">crcB</name>
    <name evidence="11" type="ORF">C8E83_3512</name>
</gene>
<dbReference type="Pfam" id="PF02537">
    <property type="entry name" value="CRCB"/>
    <property type="match status" value="1"/>
</dbReference>
<keyword evidence="2 10" id="KW-1003">Cell membrane</keyword>
<evidence type="ECO:0000313" key="12">
    <source>
        <dbReference type="Proteomes" id="UP000280008"/>
    </source>
</evidence>
<evidence type="ECO:0000256" key="3">
    <source>
        <dbReference type="ARBA" id="ARBA00022692"/>
    </source>
</evidence>
<sequence length="150" mass="14932">MIRDSVAMTVFRVFLVVVGGFVGTGARAAGEMLAPGRDGFPVGLVAINVVGAFVLGAVSAVASRAGVGRGMKDVLNVGIGVGVLGGFTSYSTMALAGTILFSRGAFVLAIAVSFALVSAGVLAAWAGHRLFSPRIKPAPEPASVPEGVAS</sequence>
<keyword evidence="6 10" id="KW-0407">Ion channel</keyword>
<proteinExistence type="inferred from homology"/>
<dbReference type="GO" id="GO:0046872">
    <property type="term" value="F:metal ion binding"/>
    <property type="evidence" value="ECO:0007669"/>
    <property type="project" value="UniProtKB-KW"/>
</dbReference>
<dbReference type="GO" id="GO:0062054">
    <property type="term" value="F:fluoride channel activity"/>
    <property type="evidence" value="ECO:0007669"/>
    <property type="project" value="UniProtKB-UniRule"/>
</dbReference>
<dbReference type="Proteomes" id="UP000280008">
    <property type="component" value="Unassembled WGS sequence"/>
</dbReference>
<keyword evidence="4 10" id="KW-1133">Transmembrane helix</keyword>
<evidence type="ECO:0000256" key="4">
    <source>
        <dbReference type="ARBA" id="ARBA00022989"/>
    </source>
</evidence>
<keyword evidence="10" id="KW-0813">Transport</keyword>
<feature type="transmembrane region" description="Helical" evidence="10">
    <location>
        <begin position="74"/>
        <end position="99"/>
    </location>
</feature>
<comment type="activity regulation">
    <text evidence="10">Na(+) is not transported, but it plays an essential structural role and its presence is essential for fluoride channel function.</text>
</comment>
<dbReference type="EMBL" id="RBKS01000001">
    <property type="protein sequence ID" value="RKR76343.1"/>
    <property type="molecule type" value="Genomic_DNA"/>
</dbReference>
<accession>A0A495IK56</accession>
<keyword evidence="12" id="KW-1185">Reference proteome</keyword>
<evidence type="ECO:0000256" key="6">
    <source>
        <dbReference type="ARBA" id="ARBA00023303"/>
    </source>
</evidence>
<feature type="transmembrane region" description="Helical" evidence="10">
    <location>
        <begin position="44"/>
        <end position="62"/>
    </location>
</feature>
<reference evidence="11 12" key="1">
    <citation type="submission" date="2018-10" db="EMBL/GenBank/DDBJ databases">
        <title>Sequencing the genomes of 1000 actinobacteria strains.</title>
        <authorList>
            <person name="Klenk H.-P."/>
        </authorList>
    </citation>
    <scope>NUCLEOTIDE SEQUENCE [LARGE SCALE GENOMIC DNA]</scope>
    <source>
        <strain evidence="11 12">DSM 17894</strain>
    </source>
</reference>
<dbReference type="HAMAP" id="MF_00454">
    <property type="entry name" value="FluC"/>
    <property type="match status" value="1"/>
</dbReference>
<dbReference type="InterPro" id="IPR003691">
    <property type="entry name" value="FluC"/>
</dbReference>
<evidence type="ECO:0000256" key="10">
    <source>
        <dbReference type="HAMAP-Rule" id="MF_00454"/>
    </source>
</evidence>
<keyword evidence="10" id="KW-0479">Metal-binding</keyword>
<evidence type="ECO:0000256" key="2">
    <source>
        <dbReference type="ARBA" id="ARBA00022475"/>
    </source>
</evidence>
<evidence type="ECO:0000256" key="8">
    <source>
        <dbReference type="ARBA" id="ARBA00035585"/>
    </source>
</evidence>
<name>A0A495IK56_9MICO</name>
<feature type="transmembrane region" description="Helical" evidence="10">
    <location>
        <begin position="105"/>
        <end position="126"/>
    </location>
</feature>
<dbReference type="AlphaFoldDB" id="A0A495IK56"/>
<comment type="similarity">
    <text evidence="7 10">Belongs to the fluoride channel Fluc/FEX (TC 1.A.43) family.</text>
</comment>
<feature type="binding site" evidence="10">
    <location>
        <position position="88"/>
    </location>
    <ligand>
        <name>Na(+)</name>
        <dbReference type="ChEBI" id="CHEBI:29101"/>
        <note>structural</note>
    </ligand>
</feature>
<comment type="subcellular location">
    <subcellularLocation>
        <location evidence="1 10">Cell membrane</location>
        <topology evidence="1 10">Multi-pass membrane protein</topology>
    </subcellularLocation>
</comment>
<keyword evidence="3 10" id="KW-0812">Transmembrane</keyword>
<comment type="function">
    <text evidence="9 10">Fluoride-specific ion channel. Important for reducing fluoride concentration in the cell, thus reducing its toxicity.</text>
</comment>
<evidence type="ECO:0000256" key="7">
    <source>
        <dbReference type="ARBA" id="ARBA00035120"/>
    </source>
</evidence>
<evidence type="ECO:0000256" key="9">
    <source>
        <dbReference type="ARBA" id="ARBA00049940"/>
    </source>
</evidence>
<protein>
    <recommendedName>
        <fullName evidence="10">Fluoride-specific ion channel FluC</fullName>
    </recommendedName>
</protein>
<organism evidence="11 12">
    <name type="scientific">Frondihabitans australicus</name>
    <dbReference type="NCBI Taxonomy" id="386892"/>
    <lineage>
        <taxon>Bacteria</taxon>
        <taxon>Bacillati</taxon>
        <taxon>Actinomycetota</taxon>
        <taxon>Actinomycetes</taxon>
        <taxon>Micrococcales</taxon>
        <taxon>Microbacteriaceae</taxon>
        <taxon>Frondihabitans</taxon>
    </lineage>
</organism>